<comment type="caution">
    <text evidence="2">The sequence shown here is derived from an EMBL/GenBank/DDBJ whole genome shotgun (WGS) entry which is preliminary data.</text>
</comment>
<evidence type="ECO:0000313" key="2">
    <source>
        <dbReference type="EMBL" id="HIQ78128.1"/>
    </source>
</evidence>
<sequence length="58" mass="6753">MKKGCKICKLFKTLFGILAAAVGVLFTIYMLNLDMKLVGWLYNVLNKFHDRKVRDVQF</sequence>
<evidence type="ECO:0000313" key="3">
    <source>
        <dbReference type="Proteomes" id="UP000824262"/>
    </source>
</evidence>
<feature type="transmembrane region" description="Helical" evidence="1">
    <location>
        <begin position="12"/>
        <end position="31"/>
    </location>
</feature>
<gene>
    <name evidence="2" type="ORF">IAB77_02590</name>
</gene>
<dbReference type="AlphaFoldDB" id="A0A9D1CS87"/>
<keyword evidence="1" id="KW-0472">Membrane</keyword>
<dbReference type="Proteomes" id="UP000824262">
    <property type="component" value="Unassembled WGS sequence"/>
</dbReference>
<keyword evidence="1" id="KW-1133">Transmembrane helix</keyword>
<organism evidence="2 3">
    <name type="scientific">Candidatus Scatomorpha intestinavium</name>
    <dbReference type="NCBI Taxonomy" id="2840922"/>
    <lineage>
        <taxon>Bacteria</taxon>
        <taxon>Bacillati</taxon>
        <taxon>Bacillota</taxon>
        <taxon>Clostridia</taxon>
        <taxon>Eubacteriales</taxon>
        <taxon>Candidatus Scatomorpha</taxon>
    </lineage>
</organism>
<reference evidence="2" key="2">
    <citation type="journal article" date="2021" name="PeerJ">
        <title>Extensive microbial diversity within the chicken gut microbiome revealed by metagenomics and culture.</title>
        <authorList>
            <person name="Gilroy R."/>
            <person name="Ravi A."/>
            <person name="Getino M."/>
            <person name="Pursley I."/>
            <person name="Horton D.L."/>
            <person name="Alikhan N.F."/>
            <person name="Baker D."/>
            <person name="Gharbi K."/>
            <person name="Hall N."/>
            <person name="Watson M."/>
            <person name="Adriaenssens E.M."/>
            <person name="Foster-Nyarko E."/>
            <person name="Jarju S."/>
            <person name="Secka A."/>
            <person name="Antonio M."/>
            <person name="Oren A."/>
            <person name="Chaudhuri R.R."/>
            <person name="La Ragione R."/>
            <person name="Hildebrand F."/>
            <person name="Pallen M.J."/>
        </authorList>
    </citation>
    <scope>NUCLEOTIDE SEQUENCE</scope>
    <source>
        <strain evidence="2">ChiBcolR7-354</strain>
    </source>
</reference>
<evidence type="ECO:0000256" key="1">
    <source>
        <dbReference type="SAM" id="Phobius"/>
    </source>
</evidence>
<keyword evidence="1" id="KW-0812">Transmembrane</keyword>
<name>A0A9D1CS87_9FIRM</name>
<proteinExistence type="predicted"/>
<protein>
    <submittedName>
        <fullName evidence="2">Uncharacterized protein</fullName>
    </submittedName>
</protein>
<accession>A0A9D1CS87</accession>
<reference evidence="2" key="1">
    <citation type="submission" date="2020-10" db="EMBL/GenBank/DDBJ databases">
        <authorList>
            <person name="Gilroy R."/>
        </authorList>
    </citation>
    <scope>NUCLEOTIDE SEQUENCE</scope>
    <source>
        <strain evidence="2">ChiBcolR7-354</strain>
    </source>
</reference>
<dbReference type="EMBL" id="DVGA01000032">
    <property type="protein sequence ID" value="HIQ78128.1"/>
    <property type="molecule type" value="Genomic_DNA"/>
</dbReference>